<comment type="caution">
    <text evidence="4">The sequence shown here is derived from an EMBL/GenBank/DDBJ whole genome shotgun (WGS) entry which is preliminary data.</text>
</comment>
<dbReference type="RefSeq" id="WP_183340145.1">
    <property type="nucleotide sequence ID" value="NZ_JACHNU010000001.1"/>
</dbReference>
<reference evidence="4 5" key="1">
    <citation type="submission" date="2020-08" db="EMBL/GenBank/DDBJ databases">
        <title>Genomic Encyclopedia of Archaeal and Bacterial Type Strains, Phase II (KMG-II): from individual species to whole genera.</title>
        <authorList>
            <person name="Goeker M."/>
        </authorList>
    </citation>
    <scope>NUCLEOTIDE SEQUENCE [LARGE SCALE GENOMIC DNA]</scope>
    <source>
        <strain evidence="4 5">DSM 23288</strain>
    </source>
</reference>
<dbReference type="Gene3D" id="3.90.1170.50">
    <property type="entry name" value="Aldehyde oxidase/xanthine dehydrogenase, a/b hammerhead"/>
    <property type="match status" value="1"/>
</dbReference>
<keyword evidence="5" id="KW-1185">Reference proteome</keyword>
<name>A0A840IAT3_9ACTN</name>
<dbReference type="GO" id="GO:0005506">
    <property type="term" value="F:iron ion binding"/>
    <property type="evidence" value="ECO:0007669"/>
    <property type="project" value="InterPro"/>
</dbReference>
<feature type="domain" description="Aldehyde oxidase/xanthine dehydrogenase a/b hammerhead" evidence="3">
    <location>
        <begin position="32"/>
        <end position="144"/>
    </location>
</feature>
<dbReference type="InterPro" id="IPR000674">
    <property type="entry name" value="Ald_Oxase/Xan_DH_a/b"/>
</dbReference>
<dbReference type="PANTHER" id="PTHR11908:SF132">
    <property type="entry name" value="ALDEHYDE OXIDASE 1-RELATED"/>
    <property type="match status" value="1"/>
</dbReference>
<dbReference type="SUPFAM" id="SSF54665">
    <property type="entry name" value="CO dehydrogenase molybdoprotein N-domain-like"/>
    <property type="match status" value="1"/>
</dbReference>
<dbReference type="InterPro" id="IPR036856">
    <property type="entry name" value="Ald_Oxase/Xan_DH_a/b_sf"/>
</dbReference>
<dbReference type="Gene3D" id="3.30.365.10">
    <property type="entry name" value="Aldehyde oxidase/xanthine dehydrogenase, molybdopterin binding domain"/>
    <property type="match status" value="4"/>
</dbReference>
<dbReference type="Pfam" id="PF02738">
    <property type="entry name" value="MoCoBD_1"/>
    <property type="match status" value="1"/>
</dbReference>
<dbReference type="InterPro" id="IPR037165">
    <property type="entry name" value="AldOxase/xan_DH_Mopterin-bd_sf"/>
</dbReference>
<dbReference type="Pfam" id="PF20256">
    <property type="entry name" value="MoCoBD_2"/>
    <property type="match status" value="1"/>
</dbReference>
<keyword evidence="1" id="KW-0500">Molybdenum</keyword>
<dbReference type="AlphaFoldDB" id="A0A840IAT3"/>
<evidence type="ECO:0000313" key="5">
    <source>
        <dbReference type="Proteomes" id="UP000585272"/>
    </source>
</evidence>
<keyword evidence="2 4" id="KW-0560">Oxidoreductase</keyword>
<dbReference type="GO" id="GO:0043885">
    <property type="term" value="F:anaerobic carbon-monoxide dehydrogenase activity"/>
    <property type="evidence" value="ECO:0007669"/>
    <property type="project" value="UniProtKB-EC"/>
</dbReference>
<dbReference type="EMBL" id="JACHNU010000001">
    <property type="protein sequence ID" value="MBB4661732.1"/>
    <property type="molecule type" value="Genomic_DNA"/>
</dbReference>
<evidence type="ECO:0000259" key="3">
    <source>
        <dbReference type="SMART" id="SM01008"/>
    </source>
</evidence>
<dbReference type="EC" id="1.2.7.4" evidence="4"/>
<dbReference type="SMART" id="SM01008">
    <property type="entry name" value="Ald_Xan_dh_C"/>
    <property type="match status" value="1"/>
</dbReference>
<dbReference type="InterPro" id="IPR016208">
    <property type="entry name" value="Ald_Oxase/xanthine_DH-like"/>
</dbReference>
<sequence length="787" mass="83407">MSVVEQAPERGEEAQGLIGARVRRREDGRMVTGAARYVADVELPRCCEAAFVRSTVAHARIAAVDVEAARAAPGVLAVLTAAELAAVRPLADLLEIESIKTPRPPLATDRVRYVGEPIVAVIAEDRYAAEDAAELVVVDYEELEPVLDVDVAIARGPLLHDHVPENVYFRSEFRSGGAEEAFAGADLVVARTLRVNRQLASSMETRGVVAQAEPDGLLTVWLSSQAPFQQRYLFALALGLPESRIRVVVPDVGGAFGPKDFVFPEDLCVAHAALTLGRPVRWIEDRQENLMAGSHSKEQKLTVELAFADDGRLLAMRGRFVGDTGAFAYSAPAGLVDVMFTAQSLPGPYVVPAYDYDVLGVLTNKTPVAPYRGVGITAAQTARELLLDEAAERLGIDRVELRRRNLLGDEPTRSITGQEYDGGSYRTSLERALERIDWGGFPARQAAARAEGRHLGIGVSPFIEGTSLGTMAQLQSGFPMPSHDHAWAAVDLTGTVAVGVPTCNHGQGHATAFAQVAAEVLGVGVDDVRVVERDTESSPWGMGTYASRSAVFGGGAVLKAARLLRERILRVASLLLEAPPEALALEDGFVGIAGVPDARIPLAGIAGAAHFDPGVRAALGDAGLRVGVFHDAPPAYSNGCIAVEVEVDVELGTVRLLRTVAVEDCGTMLNPTIVEGQVRGGLVQGIGAALLEHAVYDDDGQPLTTTYMDYLVPRSSDVSAIEVDHVVTPSPRTLGGMKGMAEGSSIATPAAVLNAVADALSPYGFRVERLPLGPHAVWEGLRSGRAG</sequence>
<dbReference type="InterPro" id="IPR008274">
    <property type="entry name" value="AldOxase/xan_DH_MoCoBD1"/>
</dbReference>
<accession>A0A840IAT3</accession>
<dbReference type="SUPFAM" id="SSF56003">
    <property type="entry name" value="Molybdenum cofactor-binding domain"/>
    <property type="match status" value="1"/>
</dbReference>
<evidence type="ECO:0000313" key="4">
    <source>
        <dbReference type="EMBL" id="MBB4661732.1"/>
    </source>
</evidence>
<evidence type="ECO:0000256" key="2">
    <source>
        <dbReference type="ARBA" id="ARBA00023002"/>
    </source>
</evidence>
<dbReference type="Pfam" id="PF01315">
    <property type="entry name" value="Ald_Xan_dh_C"/>
    <property type="match status" value="1"/>
</dbReference>
<dbReference type="Proteomes" id="UP000585272">
    <property type="component" value="Unassembled WGS sequence"/>
</dbReference>
<organism evidence="4 5">
    <name type="scientific">Conexibacter arvalis</name>
    <dbReference type="NCBI Taxonomy" id="912552"/>
    <lineage>
        <taxon>Bacteria</taxon>
        <taxon>Bacillati</taxon>
        <taxon>Actinomycetota</taxon>
        <taxon>Thermoleophilia</taxon>
        <taxon>Solirubrobacterales</taxon>
        <taxon>Conexibacteraceae</taxon>
        <taxon>Conexibacter</taxon>
    </lineage>
</organism>
<protein>
    <submittedName>
        <fullName evidence="4">Carbon-monoxide dehydrogenase large subunit</fullName>
        <ecNumber evidence="4">1.2.7.4</ecNumber>
    </submittedName>
</protein>
<gene>
    <name evidence="4" type="ORF">BDZ31_001305</name>
</gene>
<proteinExistence type="predicted"/>
<dbReference type="PANTHER" id="PTHR11908">
    <property type="entry name" value="XANTHINE DEHYDROGENASE"/>
    <property type="match status" value="1"/>
</dbReference>
<dbReference type="InterPro" id="IPR046867">
    <property type="entry name" value="AldOxase/xan_DH_MoCoBD2"/>
</dbReference>
<evidence type="ECO:0000256" key="1">
    <source>
        <dbReference type="ARBA" id="ARBA00022505"/>
    </source>
</evidence>